<dbReference type="PROSITE" id="PS50071">
    <property type="entry name" value="HOMEOBOX_2"/>
    <property type="match status" value="1"/>
</dbReference>
<dbReference type="InterPro" id="IPR009057">
    <property type="entry name" value="Homeodomain-like_sf"/>
</dbReference>
<dbReference type="PANTHER" id="PTHR24333:SF5">
    <property type="entry name" value="VENT HOMEOBOX"/>
    <property type="match status" value="1"/>
</dbReference>
<dbReference type="SUPFAM" id="SSF46689">
    <property type="entry name" value="Homeodomain-like"/>
    <property type="match status" value="1"/>
</dbReference>
<feature type="region of interest" description="Disordered" evidence="4">
    <location>
        <begin position="137"/>
        <end position="184"/>
    </location>
</feature>
<name>A0ABN9AE46_9NEOB</name>
<reference evidence="6" key="1">
    <citation type="submission" date="2023-05" db="EMBL/GenBank/DDBJ databases">
        <authorList>
            <person name="Stuckert A."/>
        </authorList>
    </citation>
    <scope>NUCLEOTIDE SEQUENCE</scope>
</reference>
<evidence type="ECO:0000313" key="7">
    <source>
        <dbReference type="Proteomes" id="UP001162483"/>
    </source>
</evidence>
<feature type="compositionally biased region" description="Low complexity" evidence="4">
    <location>
        <begin position="38"/>
        <end position="50"/>
    </location>
</feature>
<dbReference type="InterPro" id="IPR001356">
    <property type="entry name" value="HD"/>
</dbReference>
<feature type="domain" description="Homeobox" evidence="5">
    <location>
        <begin position="176"/>
        <end position="215"/>
    </location>
</feature>
<comment type="caution">
    <text evidence="6">The sequence shown here is derived from an EMBL/GenBank/DDBJ whole genome shotgun (WGS) entry which is preliminary data.</text>
</comment>
<dbReference type="Pfam" id="PF00046">
    <property type="entry name" value="Homeodomain"/>
    <property type="match status" value="1"/>
</dbReference>
<organism evidence="6 7">
    <name type="scientific">Staurois parvus</name>
    <dbReference type="NCBI Taxonomy" id="386267"/>
    <lineage>
        <taxon>Eukaryota</taxon>
        <taxon>Metazoa</taxon>
        <taxon>Chordata</taxon>
        <taxon>Craniata</taxon>
        <taxon>Vertebrata</taxon>
        <taxon>Euteleostomi</taxon>
        <taxon>Amphibia</taxon>
        <taxon>Batrachia</taxon>
        <taxon>Anura</taxon>
        <taxon>Neobatrachia</taxon>
        <taxon>Ranoidea</taxon>
        <taxon>Ranidae</taxon>
        <taxon>Staurois</taxon>
    </lineage>
</organism>
<feature type="compositionally biased region" description="Basic and acidic residues" evidence="4">
    <location>
        <begin position="150"/>
        <end position="166"/>
    </location>
</feature>
<protein>
    <recommendedName>
        <fullName evidence="5">Homeobox domain-containing protein</fullName>
    </recommendedName>
</protein>
<dbReference type="PANTHER" id="PTHR24333">
    <property type="entry name" value="HOMEO BOX HB9 LIKE A-RELATED"/>
    <property type="match status" value="1"/>
</dbReference>
<evidence type="ECO:0000256" key="3">
    <source>
        <dbReference type="RuleBase" id="RU000682"/>
    </source>
</evidence>
<comment type="subcellular location">
    <subcellularLocation>
        <location evidence="1 2 3">Nucleus</location>
    </subcellularLocation>
</comment>
<feature type="region of interest" description="Disordered" evidence="4">
    <location>
        <begin position="18"/>
        <end position="59"/>
    </location>
</feature>
<evidence type="ECO:0000259" key="5">
    <source>
        <dbReference type="PROSITE" id="PS50071"/>
    </source>
</evidence>
<dbReference type="CDD" id="cd00086">
    <property type="entry name" value="homeodomain"/>
    <property type="match status" value="1"/>
</dbReference>
<evidence type="ECO:0000256" key="2">
    <source>
        <dbReference type="PROSITE-ProRule" id="PRU00108"/>
    </source>
</evidence>
<keyword evidence="2 3" id="KW-0371">Homeobox</keyword>
<sequence>MEGSNGFGIDTILSHRAGSPGLAQGDPLMGESRSPLELSPRSEVSSLCSSPPSPSRECLDSVNTRQGVALAIESHLQPGVQLSAPSQSRTVTSSFLIRDILADCKPLATCAPYSSNGQPAQDLSHCLSSKAAEDFRDKLEKSSSSTSSESEYKGKVKEEGDREISSSRDSPPVRLKKPRKARTAFTDHQLAQLERSFERQKYLSVQDRMELAASLTSQTPRSRLGTRTGGQSGRGRLLLDWSCWQRRVITLPFRGCFLPHTFTHKALFPTWIPVQPSICTGDLQHLRQLCRDLWCPGSSFTDFRVALSHHLPCPL</sequence>
<dbReference type="EMBL" id="CATNWA010000188">
    <property type="protein sequence ID" value="CAI9534266.1"/>
    <property type="molecule type" value="Genomic_DNA"/>
</dbReference>
<evidence type="ECO:0000313" key="6">
    <source>
        <dbReference type="EMBL" id="CAI9534266.1"/>
    </source>
</evidence>
<dbReference type="InterPro" id="IPR050848">
    <property type="entry name" value="Homeobox_TF"/>
</dbReference>
<keyword evidence="2 3" id="KW-0539">Nucleus</keyword>
<feature type="DNA-binding region" description="Homeobox" evidence="2">
    <location>
        <begin position="178"/>
        <end position="216"/>
    </location>
</feature>
<dbReference type="Gene3D" id="1.10.10.60">
    <property type="entry name" value="Homeodomain-like"/>
    <property type="match status" value="1"/>
</dbReference>
<dbReference type="SMART" id="SM00389">
    <property type="entry name" value="HOX"/>
    <property type="match status" value="1"/>
</dbReference>
<keyword evidence="2 3" id="KW-0238">DNA-binding</keyword>
<evidence type="ECO:0000256" key="4">
    <source>
        <dbReference type="SAM" id="MobiDB-lite"/>
    </source>
</evidence>
<dbReference type="Proteomes" id="UP001162483">
    <property type="component" value="Unassembled WGS sequence"/>
</dbReference>
<evidence type="ECO:0000256" key="1">
    <source>
        <dbReference type="ARBA" id="ARBA00004123"/>
    </source>
</evidence>
<accession>A0ABN9AE46</accession>
<gene>
    <name evidence="6" type="ORF">SPARVUS_LOCUS614086</name>
</gene>
<keyword evidence="7" id="KW-1185">Reference proteome</keyword>
<proteinExistence type="predicted"/>